<evidence type="ECO:0000313" key="3">
    <source>
        <dbReference type="EMBL" id="MBC3756797.1"/>
    </source>
</evidence>
<dbReference type="GO" id="GO:0000287">
    <property type="term" value="F:magnesium ion binding"/>
    <property type="evidence" value="ECO:0007669"/>
    <property type="project" value="UniProtKB-UniRule"/>
</dbReference>
<dbReference type="EC" id="6.3.3.3" evidence="2"/>
<comment type="caution">
    <text evidence="2">Lacks conserved residue(s) required for the propagation of feature annotation.</text>
</comment>
<feature type="binding site" evidence="2">
    <location>
        <position position="99"/>
    </location>
    <ligand>
        <name>Mg(2+)</name>
        <dbReference type="ChEBI" id="CHEBI:18420"/>
    </ligand>
</feature>
<feature type="binding site" evidence="2">
    <location>
        <position position="43"/>
    </location>
    <ligand>
        <name>ATP</name>
        <dbReference type="ChEBI" id="CHEBI:30616"/>
    </ligand>
</feature>
<comment type="caution">
    <text evidence="3">The sequence shown here is derived from an EMBL/GenBank/DDBJ whole genome shotgun (WGS) entry which is preliminary data.</text>
</comment>
<comment type="subunit">
    <text evidence="2">Homodimer.</text>
</comment>
<comment type="similarity">
    <text evidence="2">Belongs to the dethiobiotin synthetase family.</text>
</comment>
<feature type="binding site" evidence="2">
    <location>
        <begin position="99"/>
        <end position="102"/>
    </location>
    <ligand>
        <name>ATP</name>
        <dbReference type="ChEBI" id="CHEBI:30616"/>
    </ligand>
</feature>
<feature type="binding site" evidence="2">
    <location>
        <begin position="158"/>
        <end position="159"/>
    </location>
    <ligand>
        <name>ATP</name>
        <dbReference type="ChEBI" id="CHEBI:30616"/>
    </ligand>
</feature>
<dbReference type="HAMAP" id="MF_00336">
    <property type="entry name" value="BioD"/>
    <property type="match status" value="1"/>
</dbReference>
<dbReference type="CDD" id="cd03109">
    <property type="entry name" value="DTBS"/>
    <property type="match status" value="1"/>
</dbReference>
<comment type="subcellular location">
    <subcellularLocation>
        <location evidence="2">Cytoplasm</location>
    </subcellularLocation>
</comment>
<dbReference type="PANTHER" id="PTHR43210:SF5">
    <property type="entry name" value="DETHIOBIOTIN SYNTHETASE"/>
    <property type="match status" value="1"/>
</dbReference>
<dbReference type="Proteomes" id="UP000656244">
    <property type="component" value="Unassembled WGS sequence"/>
</dbReference>
<feature type="binding site" evidence="2">
    <location>
        <begin position="12"/>
        <end position="17"/>
    </location>
    <ligand>
        <name>ATP</name>
        <dbReference type="ChEBI" id="CHEBI:30616"/>
    </ligand>
</feature>
<dbReference type="Pfam" id="PF13500">
    <property type="entry name" value="AAA_26"/>
    <property type="match status" value="1"/>
</dbReference>
<protein>
    <recommendedName>
        <fullName evidence="2">ATP-dependent dethiobiotin synthetase BioD</fullName>
        <ecNumber evidence="2">6.3.3.3</ecNumber>
    </recommendedName>
    <alternativeName>
        <fullName evidence="2">DTB synthetase</fullName>
        <shortName evidence="2">DTBS</shortName>
    </alternativeName>
    <alternativeName>
        <fullName evidence="2">Dethiobiotin synthase</fullName>
    </alternativeName>
</protein>
<evidence type="ECO:0000256" key="2">
    <source>
        <dbReference type="HAMAP-Rule" id="MF_00336"/>
    </source>
</evidence>
<dbReference type="GO" id="GO:0004141">
    <property type="term" value="F:dethiobiotin synthase activity"/>
    <property type="evidence" value="ECO:0007669"/>
    <property type="project" value="UniProtKB-UniRule"/>
</dbReference>
<keyword evidence="2" id="KW-0479">Metal-binding</keyword>
<evidence type="ECO:0000313" key="4">
    <source>
        <dbReference type="Proteomes" id="UP000656244"/>
    </source>
</evidence>
<dbReference type="NCBIfam" id="TIGR00347">
    <property type="entry name" value="bioD"/>
    <property type="match status" value="1"/>
</dbReference>
<keyword evidence="2" id="KW-0547">Nucleotide-binding</keyword>
<dbReference type="InterPro" id="IPR027417">
    <property type="entry name" value="P-loop_NTPase"/>
</dbReference>
<comment type="pathway">
    <text evidence="2">Cofactor biosynthesis; biotin biosynthesis; biotin from 7,8-diaminononanoate: step 1/2.</text>
</comment>
<dbReference type="EMBL" id="JACNMF010000001">
    <property type="protein sequence ID" value="MBC3756797.1"/>
    <property type="molecule type" value="Genomic_DNA"/>
</dbReference>
<organism evidence="3 4">
    <name type="scientific">Hyunsoonleella aquatilis</name>
    <dbReference type="NCBI Taxonomy" id="2762758"/>
    <lineage>
        <taxon>Bacteria</taxon>
        <taxon>Pseudomonadati</taxon>
        <taxon>Bacteroidota</taxon>
        <taxon>Flavobacteriia</taxon>
        <taxon>Flavobacteriales</taxon>
        <taxon>Flavobacteriaceae</taxon>
    </lineage>
</organism>
<proteinExistence type="inferred from homology"/>
<comment type="cofactor">
    <cofactor evidence="2">
        <name>Mg(2+)</name>
        <dbReference type="ChEBI" id="CHEBI:18420"/>
    </cofactor>
</comment>
<dbReference type="InterPro" id="IPR004472">
    <property type="entry name" value="DTB_synth_BioD"/>
</dbReference>
<keyword evidence="2" id="KW-0460">Magnesium</keyword>
<accession>A0A923HE44</accession>
<dbReference type="Gene3D" id="3.40.50.300">
    <property type="entry name" value="P-loop containing nucleotide triphosphate hydrolases"/>
    <property type="match status" value="1"/>
</dbReference>
<reference evidence="3" key="1">
    <citation type="submission" date="2020-08" db="EMBL/GenBank/DDBJ databases">
        <title>Hyunsoonleella sp. strain SJ7 genome sequencing and assembly.</title>
        <authorList>
            <person name="Kim I."/>
        </authorList>
    </citation>
    <scope>NUCLEOTIDE SEQUENCE</scope>
    <source>
        <strain evidence="3">SJ7</strain>
    </source>
</reference>
<evidence type="ECO:0000256" key="1">
    <source>
        <dbReference type="ARBA" id="ARBA00022756"/>
    </source>
</evidence>
<dbReference type="RefSeq" id="WP_186557818.1">
    <property type="nucleotide sequence ID" value="NZ_JACNMF010000001.1"/>
</dbReference>
<dbReference type="GO" id="GO:0009102">
    <property type="term" value="P:biotin biosynthetic process"/>
    <property type="evidence" value="ECO:0007669"/>
    <property type="project" value="UniProtKB-UniRule"/>
</dbReference>
<gene>
    <name evidence="2 3" type="primary">bioD</name>
    <name evidence="3" type="ORF">H7U19_00160</name>
</gene>
<keyword evidence="1 2" id="KW-0093">Biotin biosynthesis</keyword>
<dbReference type="SUPFAM" id="SSF52540">
    <property type="entry name" value="P-loop containing nucleoside triphosphate hydrolases"/>
    <property type="match status" value="1"/>
</dbReference>
<keyword evidence="2" id="KW-0963">Cytoplasm</keyword>
<dbReference type="AlphaFoldDB" id="A0A923HE44"/>
<dbReference type="PANTHER" id="PTHR43210">
    <property type="entry name" value="DETHIOBIOTIN SYNTHETASE"/>
    <property type="match status" value="1"/>
</dbReference>
<keyword evidence="2 3" id="KW-0436">Ligase</keyword>
<keyword evidence="2" id="KW-0067">ATP-binding</keyword>
<dbReference type="GO" id="GO:0005829">
    <property type="term" value="C:cytosol"/>
    <property type="evidence" value="ECO:0007669"/>
    <property type="project" value="TreeGrafter"/>
</dbReference>
<name>A0A923HE44_9FLAO</name>
<feature type="active site" evidence="2">
    <location>
        <position position="32"/>
    </location>
</feature>
<feature type="binding site" evidence="2">
    <location>
        <position position="43"/>
    </location>
    <ligand>
        <name>Mg(2+)</name>
        <dbReference type="ChEBI" id="CHEBI:18420"/>
    </ligand>
</feature>
<sequence length="202" mass="22388">MTTYFITGISTDVGKTVTSAIVTEALEADYWKPVQAGELDNCDTKKVKRLVSNSKSKFHPNAYALKTPMSPHGAADIDGVTIELDKIRVPETKNNLVIEGAGGLLVPLNDIDTVFDLIRPNYKVIVVSRHYLGSINHTLLTVNTLKDKGLPVSIIFSGDEHASTEDIIKKMTQVPVIGRINEEPYFDKNVVKEYAELFRDKL</sequence>
<comment type="catalytic activity">
    <reaction evidence="2">
        <text>(7R,8S)-7,8-diammoniononanoate + CO2 + ATP = (4R,5S)-dethiobiotin + ADP + phosphate + 3 H(+)</text>
        <dbReference type="Rhea" id="RHEA:15805"/>
        <dbReference type="ChEBI" id="CHEBI:15378"/>
        <dbReference type="ChEBI" id="CHEBI:16526"/>
        <dbReference type="ChEBI" id="CHEBI:30616"/>
        <dbReference type="ChEBI" id="CHEBI:43474"/>
        <dbReference type="ChEBI" id="CHEBI:149469"/>
        <dbReference type="ChEBI" id="CHEBI:149473"/>
        <dbReference type="ChEBI" id="CHEBI:456216"/>
        <dbReference type="EC" id="6.3.3.3"/>
    </reaction>
</comment>
<dbReference type="PIRSF" id="PIRSF006755">
    <property type="entry name" value="DTB_synth"/>
    <property type="match status" value="1"/>
</dbReference>
<dbReference type="GO" id="GO:0005524">
    <property type="term" value="F:ATP binding"/>
    <property type="evidence" value="ECO:0007669"/>
    <property type="project" value="UniProtKB-UniRule"/>
</dbReference>
<comment type="function">
    <text evidence="2">Catalyzes a mechanistically unusual reaction, the ATP-dependent insertion of CO2 between the N7 and N8 nitrogen atoms of 7,8-diaminopelargonic acid (DAPA, also called 7,8-diammoniononanoate) to form a ureido ring.</text>
</comment>
<feature type="binding site" evidence="2">
    <location>
        <position position="16"/>
    </location>
    <ligand>
        <name>Mg(2+)</name>
        <dbReference type="ChEBI" id="CHEBI:18420"/>
    </ligand>
</feature>
<keyword evidence="4" id="KW-1185">Reference proteome</keyword>